<comment type="caution">
    <text evidence="1">The sequence shown here is derived from an EMBL/GenBank/DDBJ whole genome shotgun (WGS) entry which is preliminary data.</text>
</comment>
<gene>
    <name evidence="1" type="ORF">FCALED_LOCUS17801</name>
</gene>
<reference evidence="1" key="1">
    <citation type="submission" date="2021-06" db="EMBL/GenBank/DDBJ databases">
        <authorList>
            <person name="Kallberg Y."/>
            <person name="Tangrot J."/>
            <person name="Rosling A."/>
        </authorList>
    </citation>
    <scope>NUCLEOTIDE SEQUENCE</scope>
    <source>
        <strain evidence="1">UK204</strain>
    </source>
</reference>
<organism evidence="1 2">
    <name type="scientific">Funneliformis caledonium</name>
    <dbReference type="NCBI Taxonomy" id="1117310"/>
    <lineage>
        <taxon>Eukaryota</taxon>
        <taxon>Fungi</taxon>
        <taxon>Fungi incertae sedis</taxon>
        <taxon>Mucoromycota</taxon>
        <taxon>Glomeromycotina</taxon>
        <taxon>Glomeromycetes</taxon>
        <taxon>Glomerales</taxon>
        <taxon>Glomeraceae</taxon>
        <taxon>Funneliformis</taxon>
    </lineage>
</organism>
<dbReference type="Proteomes" id="UP000789570">
    <property type="component" value="Unassembled WGS sequence"/>
</dbReference>
<sequence>KEYNDEEYTSEEYYEEDEYKVYLNTRFGLYPKNAVSKNKRKPVKFQNPLKITVEELEIEKPTPEPVIEPVKTEKH</sequence>
<proteinExistence type="predicted"/>
<evidence type="ECO:0000313" key="2">
    <source>
        <dbReference type="Proteomes" id="UP000789570"/>
    </source>
</evidence>
<feature type="non-terminal residue" evidence="1">
    <location>
        <position position="1"/>
    </location>
</feature>
<name>A0A9N9JF00_9GLOM</name>
<dbReference type="EMBL" id="CAJVPQ010029734">
    <property type="protein sequence ID" value="CAG8775475.1"/>
    <property type="molecule type" value="Genomic_DNA"/>
</dbReference>
<keyword evidence="2" id="KW-1185">Reference proteome</keyword>
<accession>A0A9N9JF00</accession>
<protein>
    <submittedName>
        <fullName evidence="1">15289_t:CDS:1</fullName>
    </submittedName>
</protein>
<evidence type="ECO:0000313" key="1">
    <source>
        <dbReference type="EMBL" id="CAG8775475.1"/>
    </source>
</evidence>
<dbReference type="AlphaFoldDB" id="A0A9N9JF00"/>